<comment type="caution">
    <text evidence="2">The sequence shown here is derived from an EMBL/GenBank/DDBJ whole genome shotgun (WGS) entry which is preliminary data.</text>
</comment>
<protein>
    <submittedName>
        <fullName evidence="2">Uncharacterized protein</fullName>
    </submittedName>
</protein>
<accession>A0ABQ1JWZ1</accession>
<proteinExistence type="predicted"/>
<dbReference type="RefSeq" id="WP_188620781.1">
    <property type="nucleotide sequence ID" value="NZ_BMJE01000004.1"/>
</dbReference>
<feature type="signal peptide" evidence="1">
    <location>
        <begin position="1"/>
        <end position="24"/>
    </location>
</feature>
<dbReference type="PROSITE" id="PS51257">
    <property type="entry name" value="PROKAR_LIPOPROTEIN"/>
    <property type="match status" value="1"/>
</dbReference>
<gene>
    <name evidence="2" type="ORF">GCM10007424_16280</name>
</gene>
<organism evidence="2 3">
    <name type="scientific">Flavobacterium suaedae</name>
    <dbReference type="NCBI Taxonomy" id="1767027"/>
    <lineage>
        <taxon>Bacteria</taxon>
        <taxon>Pseudomonadati</taxon>
        <taxon>Bacteroidota</taxon>
        <taxon>Flavobacteriia</taxon>
        <taxon>Flavobacteriales</taxon>
        <taxon>Flavobacteriaceae</taxon>
        <taxon>Flavobacterium</taxon>
    </lineage>
</organism>
<keyword evidence="1" id="KW-0732">Signal</keyword>
<evidence type="ECO:0000313" key="2">
    <source>
        <dbReference type="EMBL" id="GGB77009.1"/>
    </source>
</evidence>
<dbReference type="EMBL" id="BMJE01000004">
    <property type="protein sequence ID" value="GGB77009.1"/>
    <property type="molecule type" value="Genomic_DNA"/>
</dbReference>
<sequence>MKKFLPLLAVVVLFATGCASTALKKQSADVALEYEAVTRGTYKKVIVKQDTVITLNENNVNKAITTVLPKKDWNSILKMLSKIDYKKLNTIAPPSTKHQVDAALAAGLKVITKDRTYHSHTFDHGNPPEALQPLVEKILEVSALKEK</sequence>
<reference evidence="3" key="1">
    <citation type="journal article" date="2019" name="Int. J. Syst. Evol. Microbiol.">
        <title>The Global Catalogue of Microorganisms (GCM) 10K type strain sequencing project: providing services to taxonomists for standard genome sequencing and annotation.</title>
        <authorList>
            <consortium name="The Broad Institute Genomics Platform"/>
            <consortium name="The Broad Institute Genome Sequencing Center for Infectious Disease"/>
            <person name="Wu L."/>
            <person name="Ma J."/>
        </authorList>
    </citation>
    <scope>NUCLEOTIDE SEQUENCE [LARGE SCALE GENOMIC DNA]</scope>
    <source>
        <strain evidence="3">CGMCC 1.15461</strain>
    </source>
</reference>
<evidence type="ECO:0000313" key="3">
    <source>
        <dbReference type="Proteomes" id="UP000615760"/>
    </source>
</evidence>
<evidence type="ECO:0000256" key="1">
    <source>
        <dbReference type="SAM" id="SignalP"/>
    </source>
</evidence>
<dbReference type="Proteomes" id="UP000615760">
    <property type="component" value="Unassembled WGS sequence"/>
</dbReference>
<name>A0ABQ1JWZ1_9FLAO</name>
<keyword evidence="3" id="KW-1185">Reference proteome</keyword>
<feature type="chain" id="PRO_5046266101" evidence="1">
    <location>
        <begin position="25"/>
        <end position="147"/>
    </location>
</feature>